<accession>A0AAW3RIN2</accession>
<comment type="caution">
    <text evidence="1">The sequence shown here is derived from an EMBL/GenBank/DDBJ whole genome shotgun (WGS) entry which is preliminary data.</text>
</comment>
<evidence type="ECO:0000313" key="2">
    <source>
        <dbReference type="Proteomes" id="UP000076872"/>
    </source>
</evidence>
<proteinExistence type="predicted"/>
<reference evidence="1 2" key="1">
    <citation type="submission" date="2016-03" db="EMBL/GenBank/DDBJ databases">
        <title>Comparative genomics of 54 Lactobacillus plantarum strains reveals genomic uncoupling from niche constraints.</title>
        <authorList>
            <person name="Martino M.E."/>
        </authorList>
    </citation>
    <scope>NUCLEOTIDE SEQUENCE [LARGE SCALE GENOMIC DNA]</scope>
    <source>
        <strain evidence="1 2">NAB2</strain>
    </source>
</reference>
<evidence type="ECO:0000313" key="1">
    <source>
        <dbReference type="EMBL" id="KZV06441.1"/>
    </source>
</evidence>
<name>A0AAW3RIN2_LACPN</name>
<organism evidence="1 2">
    <name type="scientific">Lactiplantibacillus plantarum</name>
    <name type="common">Lactobacillus plantarum</name>
    <dbReference type="NCBI Taxonomy" id="1590"/>
    <lineage>
        <taxon>Bacteria</taxon>
        <taxon>Bacillati</taxon>
        <taxon>Bacillota</taxon>
        <taxon>Bacilli</taxon>
        <taxon>Lactobacillales</taxon>
        <taxon>Lactobacillaceae</taxon>
        <taxon>Lactiplantibacillus</taxon>
    </lineage>
</organism>
<gene>
    <name evidence="1" type="ORF">NAB2_0060</name>
</gene>
<dbReference type="EMBL" id="LUXO01000001">
    <property type="protein sequence ID" value="KZV06441.1"/>
    <property type="molecule type" value="Genomic_DNA"/>
</dbReference>
<dbReference type="AlphaFoldDB" id="A0AAW3RIN2"/>
<dbReference type="Proteomes" id="UP000076872">
    <property type="component" value="Unassembled WGS sequence"/>
</dbReference>
<protein>
    <submittedName>
        <fullName evidence="1">Uncharacterized protein</fullName>
    </submittedName>
</protein>
<sequence>MADTSINGVIVFSVNSNIDVNADHRIKVNVSDLELYKPKFKLAYKSKKQENGSYDYIVMFTNI</sequence>